<organism evidence="1 2">
    <name type="scientific">Candidatus Yanofskybacteria bacterium RIFCSPLOWO2_01_FULL_43_22</name>
    <dbReference type="NCBI Taxonomy" id="1802695"/>
    <lineage>
        <taxon>Bacteria</taxon>
        <taxon>Candidatus Yanofskyibacteriota</taxon>
    </lineage>
</organism>
<sequence length="205" mass="23729">METLGKIFGSEAKVKIMRLFLFNPGVAYDLFNVIERAHISQKEAKRQTAVLEKVKLINPKVFVKETASKKGVKKKKTRGWILNERFMYIKQLQSLLINTILLREEEIVRRLGKAGKVRFVAVAGVFIQKWDSRVDILVVGDRLKERVLDNVIKNMEAEIGKELTFAVLETSDFQYRLAMCDKLVRDILDFPHRRILDRLGLKLDA</sequence>
<evidence type="ECO:0008006" key="3">
    <source>
        <dbReference type="Google" id="ProtNLM"/>
    </source>
</evidence>
<name>A0A1F8GHS2_9BACT</name>
<evidence type="ECO:0000313" key="2">
    <source>
        <dbReference type="Proteomes" id="UP000178911"/>
    </source>
</evidence>
<dbReference type="EMBL" id="MGKJ01000007">
    <property type="protein sequence ID" value="OGN24944.1"/>
    <property type="molecule type" value="Genomic_DNA"/>
</dbReference>
<proteinExistence type="predicted"/>
<dbReference type="STRING" id="1802695.A3A13_01475"/>
<protein>
    <recommendedName>
        <fullName evidence="3">Transcriptional regulator</fullName>
    </recommendedName>
</protein>
<dbReference type="Proteomes" id="UP000178911">
    <property type="component" value="Unassembled WGS sequence"/>
</dbReference>
<reference evidence="1 2" key="1">
    <citation type="journal article" date="2016" name="Nat. Commun.">
        <title>Thousands of microbial genomes shed light on interconnected biogeochemical processes in an aquifer system.</title>
        <authorList>
            <person name="Anantharaman K."/>
            <person name="Brown C.T."/>
            <person name="Hug L.A."/>
            <person name="Sharon I."/>
            <person name="Castelle C.J."/>
            <person name="Probst A.J."/>
            <person name="Thomas B.C."/>
            <person name="Singh A."/>
            <person name="Wilkins M.J."/>
            <person name="Karaoz U."/>
            <person name="Brodie E.L."/>
            <person name="Williams K.H."/>
            <person name="Hubbard S.S."/>
            <person name="Banfield J.F."/>
        </authorList>
    </citation>
    <scope>NUCLEOTIDE SEQUENCE [LARGE SCALE GENOMIC DNA]</scope>
</reference>
<evidence type="ECO:0000313" key="1">
    <source>
        <dbReference type="EMBL" id="OGN24944.1"/>
    </source>
</evidence>
<dbReference type="AlphaFoldDB" id="A0A1F8GHS2"/>
<accession>A0A1F8GHS2</accession>
<comment type="caution">
    <text evidence="1">The sequence shown here is derived from an EMBL/GenBank/DDBJ whole genome shotgun (WGS) entry which is preliminary data.</text>
</comment>
<gene>
    <name evidence="1" type="ORF">A3A13_01475</name>
</gene>